<keyword evidence="1" id="KW-0175">Coiled coil</keyword>
<keyword evidence="2" id="KW-0812">Transmembrane</keyword>
<keyword evidence="2" id="KW-0472">Membrane</keyword>
<organism evidence="4 5">
    <name type="scientific">Massilia frigida</name>
    <dbReference type="NCBI Taxonomy" id="2609281"/>
    <lineage>
        <taxon>Bacteria</taxon>
        <taxon>Pseudomonadati</taxon>
        <taxon>Pseudomonadota</taxon>
        <taxon>Betaproteobacteria</taxon>
        <taxon>Burkholderiales</taxon>
        <taxon>Oxalobacteraceae</taxon>
        <taxon>Telluria group</taxon>
        <taxon>Massilia</taxon>
    </lineage>
</organism>
<keyword evidence="2" id="KW-1133">Transmembrane helix</keyword>
<evidence type="ECO:0000256" key="3">
    <source>
        <dbReference type="SAM" id="SignalP"/>
    </source>
</evidence>
<dbReference type="EMBL" id="WHJG01000005">
    <property type="protein sequence ID" value="NHZ79115.1"/>
    <property type="molecule type" value="Genomic_DNA"/>
</dbReference>
<feature type="chain" id="PRO_5046914827" evidence="3">
    <location>
        <begin position="21"/>
        <end position="215"/>
    </location>
</feature>
<protein>
    <submittedName>
        <fullName evidence="4">Uncharacterized protein</fullName>
    </submittedName>
</protein>
<dbReference type="PROSITE" id="PS51257">
    <property type="entry name" value="PROKAR_LIPOPROTEIN"/>
    <property type="match status" value="1"/>
</dbReference>
<evidence type="ECO:0000313" key="4">
    <source>
        <dbReference type="EMBL" id="NHZ79115.1"/>
    </source>
</evidence>
<feature type="transmembrane region" description="Helical" evidence="2">
    <location>
        <begin position="144"/>
        <end position="162"/>
    </location>
</feature>
<dbReference type="RefSeq" id="WP_167086078.1">
    <property type="nucleotide sequence ID" value="NZ_WHJG01000005.1"/>
</dbReference>
<keyword evidence="5" id="KW-1185">Reference proteome</keyword>
<gene>
    <name evidence="4" type="ORF">F2P44_07465</name>
</gene>
<evidence type="ECO:0000313" key="5">
    <source>
        <dbReference type="Proteomes" id="UP000621455"/>
    </source>
</evidence>
<dbReference type="Proteomes" id="UP000621455">
    <property type="component" value="Unassembled WGS sequence"/>
</dbReference>
<reference evidence="4 5" key="1">
    <citation type="submission" date="2019-10" db="EMBL/GenBank/DDBJ databases">
        <title>Taxonomy of Antarctic Massilia spp.: description of Massilia rubra sp. nov., Massilia aquatica sp. nov., Massilia mucilaginosa sp. nov., Massilia frigida sp. nov. isolated from streams, lakes and regoliths.</title>
        <authorList>
            <person name="Holochova P."/>
            <person name="Sedlacek I."/>
            <person name="Kralova S."/>
            <person name="Maslanova I."/>
            <person name="Busse H.-J."/>
            <person name="Stankova E."/>
            <person name="Vrbovska V."/>
            <person name="Kovarovic V."/>
            <person name="Bartak M."/>
            <person name="Svec P."/>
            <person name="Pantucek R."/>
        </authorList>
    </citation>
    <scope>NUCLEOTIDE SEQUENCE [LARGE SCALE GENOMIC DNA]</scope>
    <source>
        <strain evidence="4 5">CCM 8695</strain>
    </source>
</reference>
<proteinExistence type="predicted"/>
<evidence type="ECO:0000256" key="2">
    <source>
        <dbReference type="SAM" id="Phobius"/>
    </source>
</evidence>
<sequence>MKIFIARLACILAFPASAFACGYDDASPAVVNKLAVSNTSFEVSDGPRMVTSLATLKNGSADGVRDIMLEVKYFDANHVLVDTVTQSVDELVVPASGEVAFRIRDLAAREKEAYASQEIRIISAEAIKPHRKQSPSVTSQILDFLYSWGPMLLLIGVYIYFIKRANGKNSPQNRMMVLLESQSAHLNAQLRLLERLAVAAEAQASRSGPRPVEPS</sequence>
<evidence type="ECO:0000256" key="1">
    <source>
        <dbReference type="SAM" id="Coils"/>
    </source>
</evidence>
<feature type="coiled-coil region" evidence="1">
    <location>
        <begin position="176"/>
        <end position="203"/>
    </location>
</feature>
<name>A0ABX0NBI4_9BURK</name>
<comment type="caution">
    <text evidence="4">The sequence shown here is derived from an EMBL/GenBank/DDBJ whole genome shotgun (WGS) entry which is preliminary data.</text>
</comment>
<feature type="signal peptide" evidence="3">
    <location>
        <begin position="1"/>
        <end position="20"/>
    </location>
</feature>
<accession>A0ABX0NBI4</accession>
<keyword evidence="3" id="KW-0732">Signal</keyword>